<evidence type="ECO:0000313" key="2">
    <source>
        <dbReference type="Proteomes" id="UP000193642"/>
    </source>
</evidence>
<dbReference type="Gene3D" id="3.30.386.10">
    <property type="entry name" value="Chitosanase, subunit A, domain 2"/>
    <property type="match status" value="1"/>
</dbReference>
<sequence>ACVRNIALKLTSVYETSSQDLQWDVCVTLADNHGYSAGIIQFTTGTGSAQAVISKYETSLQKGTTVQQKSPFKSFDSVLSSLKDASEASGSPQGDISGLQGFCDAWKQASGTPEFRDAQLQVLDDLYWTPSQITARKYSLSLPISIGQIFDSTIQLGAQGTLSLIKSIPTPSGDETKWIGDFLDARRSKLIDMGGAY</sequence>
<organism evidence="1 2">
    <name type="scientific">Rhizoclosmatium globosum</name>
    <dbReference type="NCBI Taxonomy" id="329046"/>
    <lineage>
        <taxon>Eukaryota</taxon>
        <taxon>Fungi</taxon>
        <taxon>Fungi incertae sedis</taxon>
        <taxon>Chytridiomycota</taxon>
        <taxon>Chytridiomycota incertae sedis</taxon>
        <taxon>Chytridiomycetes</taxon>
        <taxon>Chytridiales</taxon>
        <taxon>Chytriomycetaceae</taxon>
        <taxon>Rhizoclosmatium</taxon>
    </lineage>
</organism>
<protein>
    <submittedName>
        <fullName evidence="1">Lysozyme-like protein</fullName>
    </submittedName>
</protein>
<dbReference type="EMBL" id="MCGO01000047">
    <property type="protein sequence ID" value="ORY37965.1"/>
    <property type="molecule type" value="Genomic_DNA"/>
</dbReference>
<dbReference type="InterPro" id="IPR000400">
    <property type="entry name" value="Glyco_hydro_46"/>
</dbReference>
<evidence type="ECO:0000313" key="1">
    <source>
        <dbReference type="EMBL" id="ORY37965.1"/>
    </source>
</evidence>
<dbReference type="GO" id="GO:0005975">
    <property type="term" value="P:carbohydrate metabolic process"/>
    <property type="evidence" value="ECO:0007669"/>
    <property type="project" value="InterPro"/>
</dbReference>
<feature type="non-terminal residue" evidence="1">
    <location>
        <position position="1"/>
    </location>
</feature>
<comment type="caution">
    <text evidence="1">The sequence shown here is derived from an EMBL/GenBank/DDBJ whole genome shotgun (WGS) entry which is preliminary data.</text>
</comment>
<gene>
    <name evidence="1" type="ORF">BCR33DRAFT_649748</name>
</gene>
<dbReference type="AlphaFoldDB" id="A0A1Y2BV45"/>
<dbReference type="OrthoDB" id="76114at2759"/>
<dbReference type="InterPro" id="IPR023346">
    <property type="entry name" value="Lysozyme-like_dom_sf"/>
</dbReference>
<feature type="non-terminal residue" evidence="1">
    <location>
        <position position="197"/>
    </location>
</feature>
<dbReference type="InterPro" id="IPR023099">
    <property type="entry name" value="Glyco_hydro_46_N"/>
</dbReference>
<proteinExistence type="predicted"/>
<dbReference type="Proteomes" id="UP000193642">
    <property type="component" value="Unassembled WGS sequence"/>
</dbReference>
<accession>A0A1Y2BV45</accession>
<name>A0A1Y2BV45_9FUNG</name>
<dbReference type="Gene3D" id="1.20.141.10">
    <property type="entry name" value="Chitosanase, subunit A, domain 1"/>
    <property type="match status" value="1"/>
</dbReference>
<dbReference type="SUPFAM" id="SSF53955">
    <property type="entry name" value="Lysozyme-like"/>
    <property type="match status" value="1"/>
</dbReference>
<dbReference type="GO" id="GO:0016977">
    <property type="term" value="F:chitosanase activity"/>
    <property type="evidence" value="ECO:0007669"/>
    <property type="project" value="InterPro"/>
</dbReference>
<dbReference type="GO" id="GO:0005576">
    <property type="term" value="C:extracellular region"/>
    <property type="evidence" value="ECO:0007669"/>
    <property type="project" value="InterPro"/>
</dbReference>
<dbReference type="Pfam" id="PF01374">
    <property type="entry name" value="Glyco_hydro_46"/>
    <property type="match status" value="1"/>
</dbReference>
<keyword evidence="2" id="KW-1185">Reference proteome</keyword>
<reference evidence="1 2" key="1">
    <citation type="submission" date="2016-07" db="EMBL/GenBank/DDBJ databases">
        <title>Pervasive Adenine N6-methylation of Active Genes in Fungi.</title>
        <authorList>
            <consortium name="DOE Joint Genome Institute"/>
            <person name="Mondo S.J."/>
            <person name="Dannebaum R.O."/>
            <person name="Kuo R.C."/>
            <person name="Labutti K."/>
            <person name="Haridas S."/>
            <person name="Kuo A."/>
            <person name="Salamov A."/>
            <person name="Ahrendt S.R."/>
            <person name="Lipzen A."/>
            <person name="Sullivan W."/>
            <person name="Andreopoulos W.B."/>
            <person name="Clum A."/>
            <person name="Lindquist E."/>
            <person name="Daum C."/>
            <person name="Ramamoorthy G.K."/>
            <person name="Gryganskyi A."/>
            <person name="Culley D."/>
            <person name="Magnuson J.K."/>
            <person name="James T.Y."/>
            <person name="O'Malley M.A."/>
            <person name="Stajich J.E."/>
            <person name="Spatafora J.W."/>
            <person name="Visel A."/>
            <person name="Grigoriev I.V."/>
        </authorList>
    </citation>
    <scope>NUCLEOTIDE SEQUENCE [LARGE SCALE GENOMIC DNA]</scope>
    <source>
        <strain evidence="1 2">JEL800</strain>
    </source>
</reference>